<dbReference type="Pfam" id="PF04854">
    <property type="entry name" value="DUF624"/>
    <property type="match status" value="1"/>
</dbReference>
<feature type="transmembrane region" description="Helical" evidence="1">
    <location>
        <begin position="80"/>
        <end position="103"/>
    </location>
</feature>
<reference evidence="2" key="2">
    <citation type="submission" date="2021-04" db="EMBL/GenBank/DDBJ databases">
        <authorList>
            <person name="Gilroy R."/>
        </authorList>
    </citation>
    <scope>NUCLEOTIDE SEQUENCE</scope>
    <source>
        <strain evidence="2">ChiHjej8B7-3636</strain>
    </source>
</reference>
<feature type="transmembrane region" description="Helical" evidence="1">
    <location>
        <begin position="140"/>
        <end position="158"/>
    </location>
</feature>
<keyword evidence="1" id="KW-1133">Transmembrane helix</keyword>
<name>A0A9D2H2C0_9MICO</name>
<evidence type="ECO:0000313" key="2">
    <source>
        <dbReference type="EMBL" id="HJA03328.1"/>
    </source>
</evidence>
<feature type="transmembrane region" description="Helical" evidence="1">
    <location>
        <begin position="109"/>
        <end position="128"/>
    </location>
</feature>
<protein>
    <submittedName>
        <fullName evidence="2">DUF624 domain-containing protein</fullName>
    </submittedName>
</protein>
<keyword evidence="1" id="KW-0812">Transmembrane</keyword>
<accession>A0A9D2H2C0</accession>
<evidence type="ECO:0000313" key="3">
    <source>
        <dbReference type="Proteomes" id="UP000824220"/>
    </source>
</evidence>
<comment type="caution">
    <text evidence="2">The sequence shown here is derived from an EMBL/GenBank/DDBJ whole genome shotgun (WGS) entry which is preliminary data.</text>
</comment>
<organism evidence="2 3">
    <name type="scientific">Candidatus Microbacterium stercoravium</name>
    <dbReference type="NCBI Taxonomy" id="2838697"/>
    <lineage>
        <taxon>Bacteria</taxon>
        <taxon>Bacillati</taxon>
        <taxon>Actinomycetota</taxon>
        <taxon>Actinomycetes</taxon>
        <taxon>Micrococcales</taxon>
        <taxon>Microbacteriaceae</taxon>
        <taxon>Microbacterium</taxon>
    </lineage>
</organism>
<dbReference type="AlphaFoldDB" id="A0A9D2H2C0"/>
<reference evidence="2" key="1">
    <citation type="journal article" date="2021" name="PeerJ">
        <title>Extensive microbial diversity within the chicken gut microbiome revealed by metagenomics and culture.</title>
        <authorList>
            <person name="Gilroy R."/>
            <person name="Ravi A."/>
            <person name="Getino M."/>
            <person name="Pursley I."/>
            <person name="Horton D.L."/>
            <person name="Alikhan N.F."/>
            <person name="Baker D."/>
            <person name="Gharbi K."/>
            <person name="Hall N."/>
            <person name="Watson M."/>
            <person name="Adriaenssens E.M."/>
            <person name="Foster-Nyarko E."/>
            <person name="Jarju S."/>
            <person name="Secka A."/>
            <person name="Antonio M."/>
            <person name="Oren A."/>
            <person name="Chaudhuri R.R."/>
            <person name="La Ragione R."/>
            <person name="Hildebrand F."/>
            <person name="Pallen M.J."/>
        </authorList>
    </citation>
    <scope>NUCLEOTIDE SEQUENCE</scope>
    <source>
        <strain evidence="2">ChiHjej8B7-3636</strain>
    </source>
</reference>
<feature type="transmembrane region" description="Helical" evidence="1">
    <location>
        <begin position="20"/>
        <end position="47"/>
    </location>
</feature>
<gene>
    <name evidence="2" type="ORF">H9800_00500</name>
</gene>
<proteinExistence type="predicted"/>
<evidence type="ECO:0000256" key="1">
    <source>
        <dbReference type="SAM" id="Phobius"/>
    </source>
</evidence>
<dbReference type="EMBL" id="DXAM01000008">
    <property type="protein sequence ID" value="HJA03328.1"/>
    <property type="molecule type" value="Genomic_DNA"/>
</dbReference>
<dbReference type="Proteomes" id="UP000824220">
    <property type="component" value="Unassembled WGS sequence"/>
</dbReference>
<keyword evidence="1" id="KW-0472">Membrane</keyword>
<dbReference type="InterPro" id="IPR006938">
    <property type="entry name" value="DUF624"/>
</dbReference>
<feature type="transmembrane region" description="Helical" evidence="1">
    <location>
        <begin position="164"/>
        <end position="189"/>
    </location>
</feature>
<sequence length="220" mass="23612">MFSYEGLLRINTFLSGAYRMAYLNLLWVVTTVAGLVVFGLGPASYALASYVDGWLRRGDQPPMTRTFFASVRAQFWRSAAMGWILIAAGAVIITNVFAATSWFLQFANVLALFVLFVAGAFVFPVAVATDQVALHRRFGAALLIGFGSLHWTIIATAASAGAAWLLVTFALPVAPFFGLVVPTTAVGLITRSVFQKLVTEDEAPTGRAASRALIREGVPS</sequence>